<dbReference type="Gene3D" id="3.40.960.10">
    <property type="entry name" value="VSR Endonuclease"/>
    <property type="match status" value="1"/>
</dbReference>
<dbReference type="InterPro" id="IPR007569">
    <property type="entry name" value="DUF559"/>
</dbReference>
<feature type="domain" description="DUF559" evidence="1">
    <location>
        <begin position="323"/>
        <end position="398"/>
    </location>
</feature>
<keyword evidence="3" id="KW-0540">Nuclease</keyword>
<organism evidence="3">
    <name type="scientific">Hyperionvirus sp</name>
    <dbReference type="NCBI Taxonomy" id="2487770"/>
    <lineage>
        <taxon>Viruses</taxon>
        <taxon>Varidnaviria</taxon>
        <taxon>Bamfordvirae</taxon>
        <taxon>Nucleocytoviricota</taxon>
        <taxon>Megaviricetes</taxon>
        <taxon>Imitervirales</taxon>
        <taxon>Mimiviridae</taxon>
        <taxon>Klosneuvirinae</taxon>
    </lineage>
</organism>
<dbReference type="SUPFAM" id="SSF52980">
    <property type="entry name" value="Restriction endonuclease-like"/>
    <property type="match status" value="1"/>
</dbReference>
<proteinExistence type="predicted"/>
<protein>
    <submittedName>
        <fullName evidence="3">Restriction endonuclease</fullName>
    </submittedName>
</protein>
<evidence type="ECO:0000259" key="1">
    <source>
        <dbReference type="Pfam" id="PF04480"/>
    </source>
</evidence>
<name>A0A3G5ABX8_9VIRU</name>
<sequence length="431" mass="50975">MCSRRSIKLCAKDDCLNCLNRSFSSSDYAEKWSETNIENPRHVLKWSKEEYKFNCDDCKHTFLSTPCWISHGYGCSFCFNRKLCENDDCQICLLKSFASTEESLFWSQSNNITPRQVFKHSNNKYDFVCDKCKHTINKSPNDISSGTWCIFCANQKLCEDECQICFEKSFETSDKAIYWSDTNSKNPRNVFKNSDQHYNFNCDECHHTFDMKPRDVSNGVWCPFCTNRKLCNEDCEVCLDKSFSINEKSKFWSAKNIEKPREVFNQSNQKYIFDCPHCNSEYIAALYMVTRGTWCNCTKNKTETKLFEYLMTNADVKIEKQKRFEWCKNKIKLPFDFCLEDYKLIIELDGLQHFGQVMNWRSPEETQKNDKYKMECAKKNGYSVIRLFQKDVLEEKNDWDIKLKNSIKKYAIPTIIYIGDIYEKGYIENMG</sequence>
<dbReference type="EMBL" id="MK072388">
    <property type="protein sequence ID" value="AYV83383.1"/>
    <property type="molecule type" value="Genomic_DNA"/>
</dbReference>
<keyword evidence="3" id="KW-0255">Endonuclease</keyword>
<evidence type="ECO:0000313" key="3">
    <source>
        <dbReference type="EMBL" id="AYV83383.1"/>
    </source>
</evidence>
<dbReference type="GO" id="GO:0004519">
    <property type="term" value="F:endonuclease activity"/>
    <property type="evidence" value="ECO:0007669"/>
    <property type="project" value="UniProtKB-KW"/>
</dbReference>
<dbReference type="Pfam" id="PF04480">
    <property type="entry name" value="DUF559"/>
    <property type="match status" value="1"/>
</dbReference>
<dbReference type="InterPro" id="IPR011335">
    <property type="entry name" value="Restrct_endonuc-II-like"/>
</dbReference>
<dbReference type="InterPro" id="IPR025487">
    <property type="entry name" value="DUF4379"/>
</dbReference>
<feature type="domain" description="Treble clef zinc finger" evidence="2">
    <location>
        <begin position="106"/>
        <end position="154"/>
    </location>
</feature>
<dbReference type="Pfam" id="PF14311">
    <property type="entry name" value="DUF4379"/>
    <property type="match status" value="2"/>
</dbReference>
<evidence type="ECO:0000259" key="2">
    <source>
        <dbReference type="Pfam" id="PF14311"/>
    </source>
</evidence>
<feature type="domain" description="Treble clef zinc finger" evidence="2">
    <location>
        <begin position="179"/>
        <end position="228"/>
    </location>
</feature>
<gene>
    <name evidence="3" type="ORF">Hyperionvirus6_64</name>
</gene>
<reference evidence="3" key="1">
    <citation type="submission" date="2018-10" db="EMBL/GenBank/DDBJ databases">
        <title>Hidden diversity of soil giant viruses.</title>
        <authorList>
            <person name="Schulz F."/>
            <person name="Alteio L."/>
            <person name="Goudeau D."/>
            <person name="Ryan E.M."/>
            <person name="Malmstrom R.R."/>
            <person name="Blanchard J."/>
            <person name="Woyke T."/>
        </authorList>
    </citation>
    <scope>NUCLEOTIDE SEQUENCE</scope>
    <source>
        <strain evidence="3">HYV1</strain>
    </source>
</reference>
<accession>A0A3G5ABX8</accession>
<keyword evidence="3" id="KW-0378">Hydrolase</keyword>